<evidence type="ECO:0008006" key="3">
    <source>
        <dbReference type="Google" id="ProtNLM"/>
    </source>
</evidence>
<accession>A0AAT9GMG1</accession>
<feature type="chain" id="PRO_5043736832" description="TonB-dependent receptor plug domain-containing protein" evidence="1">
    <location>
        <begin position="23"/>
        <end position="800"/>
    </location>
</feature>
<sequence length="800" mass="90389">MKRVYLLFVLTFFVMVTKQTHAQQLDSIMDAHANIFPKEKVHIHFDKQLYNKDETIWYKLYLLAEYVPSPLSKNIYVNWYDTEGKMLRQTVAPLFQSTAKGSFDIPVDYKGEFVRVKAYTSWMLNDDTSFIYQRDIPINNGTPVSKAKPVRKTHVELFPEGGNLVLGLDEKIAFKASDQNGRPVMVKAQLMNSKNQVLDTLRVKHDGMGFFFLKSVAGEQYRVDWIDEYGAKGSTPLTGIQKEGLSLSIASTNDKALILVERTANVPENMQQLYLLVHMNERPIYKLRLNMTAKTVINTAVPIEELQTGILQFSLFTNDWIPMEERILFVNNRMHEFNSKINPGIVSLEKRGKNILEILVSDTAAANMSISVTDAALSGEDQHTIFSDFLLSHQLRGYIHNPAYYLKSDADSITARLDLVMLTNGWRRFDWDKLKAATQPVLKYAPETDFLKIKGKVYGMEAGRAGGPELLNIILKGKDSSSNVYFVPIQKDGSFDEPLPIFFDTARVYYNFNDKNKIGFVGQVQLGNGLLKKEPGSTIRMGQVPVFQVWSDSIGLARMNLFLQEQEKLRKSMASATLQEVVVKAKIKDPIQVLDEKYASGLFSGGDAYSFDLMNDRMPGALNVLTYLQGKVAGLQISGSGSQMSMSWRGGTPSLYLNEMITNVDMVQSIPITDIAYIKVMRPPFFGSGGGGADGAIAIYTKKGGDVQRNDPSKKGMESTILAGYSKFKEFYNPVYTKENPSYDPDVRSTLYWNPYILTNKRTPRFRVEFHNNDFSRKLLVVLEGINSEGKMTRTVRYLE</sequence>
<gene>
    <name evidence="2" type="ORF">KACHI17_26780</name>
</gene>
<name>A0AAT9GMG1_9BACT</name>
<reference evidence="2" key="1">
    <citation type="submission" date="2024-02" db="EMBL/GenBank/DDBJ databases">
        <title>Sediminibacterium planktonica sp. nov. and Sediminibacterium longus sp. nov., isolated from surface lake and river water.</title>
        <authorList>
            <person name="Watanabe K."/>
            <person name="Takemine S."/>
            <person name="Ishii Y."/>
            <person name="Ogata Y."/>
            <person name="Shindo C."/>
            <person name="Suda W."/>
        </authorList>
    </citation>
    <scope>NUCLEOTIDE SEQUENCE</scope>
    <source>
        <strain evidence="2">KACHI17</strain>
    </source>
</reference>
<dbReference type="EMBL" id="AP029612">
    <property type="protein sequence ID" value="BFG71797.1"/>
    <property type="molecule type" value="Genomic_DNA"/>
</dbReference>
<proteinExistence type="predicted"/>
<evidence type="ECO:0000256" key="1">
    <source>
        <dbReference type="SAM" id="SignalP"/>
    </source>
</evidence>
<keyword evidence="1" id="KW-0732">Signal</keyword>
<dbReference type="SUPFAM" id="SSF56935">
    <property type="entry name" value="Porins"/>
    <property type="match status" value="1"/>
</dbReference>
<evidence type="ECO:0000313" key="2">
    <source>
        <dbReference type="EMBL" id="BFG71797.1"/>
    </source>
</evidence>
<organism evidence="2">
    <name type="scientific">Sediminibacterium sp. KACHI17</name>
    <dbReference type="NCBI Taxonomy" id="1751071"/>
    <lineage>
        <taxon>Bacteria</taxon>
        <taxon>Pseudomonadati</taxon>
        <taxon>Bacteroidota</taxon>
        <taxon>Chitinophagia</taxon>
        <taxon>Chitinophagales</taxon>
        <taxon>Chitinophagaceae</taxon>
        <taxon>Sediminibacterium</taxon>
    </lineage>
</organism>
<protein>
    <recommendedName>
        <fullName evidence="3">TonB-dependent receptor plug domain-containing protein</fullName>
    </recommendedName>
</protein>
<feature type="signal peptide" evidence="1">
    <location>
        <begin position="1"/>
        <end position="22"/>
    </location>
</feature>
<dbReference type="RefSeq" id="WP_353549420.1">
    <property type="nucleotide sequence ID" value="NZ_AP029612.1"/>
</dbReference>
<dbReference type="AlphaFoldDB" id="A0AAT9GMG1"/>